<name>A0AAJ1W673_9MYCO</name>
<feature type="domain" description="Glycosyltransferase subfamily 4-like N-terminal" evidence="5">
    <location>
        <begin position="15"/>
        <end position="162"/>
    </location>
</feature>
<dbReference type="AlphaFoldDB" id="A0AAJ1W673"/>
<feature type="domain" description="Glycosyl transferase family 1" evidence="4">
    <location>
        <begin position="172"/>
        <end position="330"/>
    </location>
</feature>
<dbReference type="SUPFAM" id="SSF53756">
    <property type="entry name" value="UDP-Glycosyltransferase/glycogen phosphorylase"/>
    <property type="match status" value="1"/>
</dbReference>
<dbReference type="EC" id="2.4.-.-" evidence="6"/>
<evidence type="ECO:0000313" key="7">
    <source>
        <dbReference type="Proteomes" id="UP001229081"/>
    </source>
</evidence>
<evidence type="ECO:0000256" key="3">
    <source>
        <dbReference type="ARBA" id="ARBA00022679"/>
    </source>
</evidence>
<dbReference type="RefSeq" id="WP_240748962.1">
    <property type="nucleotide sequence ID" value="NZ_JAUFSA010000003.1"/>
</dbReference>
<evidence type="ECO:0000259" key="4">
    <source>
        <dbReference type="Pfam" id="PF00534"/>
    </source>
</evidence>
<dbReference type="PANTHER" id="PTHR12526">
    <property type="entry name" value="GLYCOSYLTRANSFERASE"/>
    <property type="match status" value="1"/>
</dbReference>
<comment type="similarity">
    <text evidence="1">Belongs to the glycosyltransferase group 1 family. Glycosyltransferase 4 subfamily.</text>
</comment>
<dbReference type="Gene3D" id="3.40.50.2000">
    <property type="entry name" value="Glycogen Phosphorylase B"/>
    <property type="match status" value="2"/>
</dbReference>
<evidence type="ECO:0000313" key="6">
    <source>
        <dbReference type="EMBL" id="MDP7739023.1"/>
    </source>
</evidence>
<dbReference type="InterPro" id="IPR028098">
    <property type="entry name" value="Glyco_trans_4-like_N"/>
</dbReference>
<accession>A0AAJ1W673</accession>
<dbReference type="GO" id="GO:0016757">
    <property type="term" value="F:glycosyltransferase activity"/>
    <property type="evidence" value="ECO:0007669"/>
    <property type="project" value="UniProtKB-KW"/>
</dbReference>
<evidence type="ECO:0000259" key="5">
    <source>
        <dbReference type="Pfam" id="PF13439"/>
    </source>
</evidence>
<comment type="caution">
    <text evidence="6">The sequence shown here is derived from an EMBL/GenBank/DDBJ whole genome shotgun (WGS) entry which is preliminary data.</text>
</comment>
<dbReference type="EMBL" id="JAUFSA010000003">
    <property type="protein sequence ID" value="MDP7739023.1"/>
    <property type="molecule type" value="Genomic_DNA"/>
</dbReference>
<dbReference type="Pfam" id="PF00534">
    <property type="entry name" value="Glycos_transf_1"/>
    <property type="match status" value="1"/>
</dbReference>
<dbReference type="PANTHER" id="PTHR12526:SF640">
    <property type="entry name" value="COLANIC ACID BIOSYNTHESIS GLYCOSYLTRANSFERASE WCAL-RELATED"/>
    <property type="match status" value="1"/>
</dbReference>
<gene>
    <name evidence="6" type="ORF">QXL92_30275</name>
</gene>
<evidence type="ECO:0000256" key="1">
    <source>
        <dbReference type="ARBA" id="ARBA00009481"/>
    </source>
</evidence>
<keyword evidence="3 6" id="KW-0808">Transferase</keyword>
<dbReference type="InterPro" id="IPR001296">
    <property type="entry name" value="Glyco_trans_1"/>
</dbReference>
<dbReference type="CDD" id="cd03801">
    <property type="entry name" value="GT4_PimA-like"/>
    <property type="match status" value="1"/>
</dbReference>
<keyword evidence="2 6" id="KW-0328">Glycosyltransferase</keyword>
<organism evidence="6 7">
    <name type="scientific">Mycobacterium paragordonae</name>
    <dbReference type="NCBI Taxonomy" id="1389713"/>
    <lineage>
        <taxon>Bacteria</taxon>
        <taxon>Bacillati</taxon>
        <taxon>Actinomycetota</taxon>
        <taxon>Actinomycetes</taxon>
        <taxon>Mycobacteriales</taxon>
        <taxon>Mycobacteriaceae</taxon>
        <taxon>Mycobacterium</taxon>
    </lineage>
</organism>
<dbReference type="Pfam" id="PF13439">
    <property type="entry name" value="Glyco_transf_4"/>
    <property type="match status" value="1"/>
</dbReference>
<protein>
    <submittedName>
        <fullName evidence="6">Glycosyltransferase family 4 protein</fullName>
        <ecNumber evidence="6">2.4.-.-</ecNumber>
    </submittedName>
</protein>
<sequence length="358" mass="38694">MTRVLVVGPAPAQAASRGGMATVITLMAAHPEASVITVPTYIEGPLWFRLWIGGSGMLRAAWLAARRRVDVLHVHLAHGGSVVRKALPLAAARWAGVPTVVHAHSYDFAGWFDGLRPAVQRVVRRVLVADRWLVLGTRHVEEYVSRLRLPAEWVAVLNNAVPVPPAAVEHSNVDRVHAVSLGRLGVRKGSYDLISAVGALDHDTRSRLRVTLAGDGEVDEVRAAVAEAGLGDTIHVAGWLDPGARDELLRDAQIFVLPSYDEGLPMALLEAMAYGLAPVTTLVGSISEAVTDRETGLVVAPGRPEQIADALHELVKDADLRARLGAAARTRACDFGLDRWYERLTQVWTDLDGKAVRR</sequence>
<reference evidence="6" key="1">
    <citation type="submission" date="2023-06" db="EMBL/GenBank/DDBJ databases">
        <title>Identification of two novel mycobacterium reveal diversities and complexities of Mycobacterium gordonae clade.</title>
        <authorList>
            <person name="Matsumoto Y."/>
            <person name="Nakamura S."/>
            <person name="Motooka D."/>
            <person name="Fukushima K."/>
        </authorList>
    </citation>
    <scope>NUCLEOTIDE SEQUENCE</scope>
    <source>
        <strain evidence="6">TY812</strain>
    </source>
</reference>
<dbReference type="Proteomes" id="UP001229081">
    <property type="component" value="Unassembled WGS sequence"/>
</dbReference>
<proteinExistence type="inferred from homology"/>
<evidence type="ECO:0000256" key="2">
    <source>
        <dbReference type="ARBA" id="ARBA00022676"/>
    </source>
</evidence>